<dbReference type="PROSITE" id="PS50893">
    <property type="entry name" value="ABC_TRANSPORTER_2"/>
    <property type="match status" value="1"/>
</dbReference>
<dbReference type="CDD" id="cd07346">
    <property type="entry name" value="ABC_6TM_exporters"/>
    <property type="match status" value="1"/>
</dbReference>
<evidence type="ECO:0000256" key="6">
    <source>
        <dbReference type="ARBA" id="ARBA00023136"/>
    </source>
</evidence>
<dbReference type="SMART" id="SM00382">
    <property type="entry name" value="AAA"/>
    <property type="match status" value="1"/>
</dbReference>
<evidence type="ECO:0000313" key="10">
    <source>
        <dbReference type="EMBL" id="UXP32657.1"/>
    </source>
</evidence>
<dbReference type="InterPro" id="IPR003439">
    <property type="entry name" value="ABC_transporter-like_ATP-bd"/>
</dbReference>
<dbReference type="PROSITE" id="PS00211">
    <property type="entry name" value="ABC_TRANSPORTER_1"/>
    <property type="match status" value="1"/>
</dbReference>
<dbReference type="Pfam" id="PF00664">
    <property type="entry name" value="ABC_membrane"/>
    <property type="match status" value="1"/>
</dbReference>
<keyword evidence="2 7" id="KW-0812">Transmembrane</keyword>
<dbReference type="Proteomes" id="UP001065174">
    <property type="component" value="Chromosome"/>
</dbReference>
<dbReference type="RefSeq" id="WP_262310092.1">
    <property type="nucleotide sequence ID" value="NZ_CP106679.1"/>
</dbReference>
<gene>
    <name evidence="10" type="ORF">N6H18_01570</name>
</gene>
<keyword evidence="4 10" id="KW-0067">ATP-binding</keyword>
<feature type="domain" description="ABC transporter" evidence="8">
    <location>
        <begin position="341"/>
        <end position="558"/>
    </location>
</feature>
<keyword evidence="3" id="KW-0547">Nucleotide-binding</keyword>
<dbReference type="PROSITE" id="PS50929">
    <property type="entry name" value="ABC_TM1F"/>
    <property type="match status" value="1"/>
</dbReference>
<proteinExistence type="predicted"/>
<keyword evidence="6 7" id="KW-0472">Membrane</keyword>
<organism evidence="10 11">
    <name type="scientific">Reichenbachiella agarivorans</name>
    <dbReference type="NCBI Taxonomy" id="2979464"/>
    <lineage>
        <taxon>Bacteria</taxon>
        <taxon>Pseudomonadati</taxon>
        <taxon>Bacteroidota</taxon>
        <taxon>Cytophagia</taxon>
        <taxon>Cytophagales</taxon>
        <taxon>Reichenbachiellaceae</taxon>
        <taxon>Reichenbachiella</taxon>
    </lineage>
</organism>
<dbReference type="GO" id="GO:0005524">
    <property type="term" value="F:ATP binding"/>
    <property type="evidence" value="ECO:0007669"/>
    <property type="project" value="UniProtKB-KW"/>
</dbReference>
<feature type="transmembrane region" description="Helical" evidence="7">
    <location>
        <begin position="255"/>
        <end position="273"/>
    </location>
</feature>
<dbReference type="Gene3D" id="3.40.50.300">
    <property type="entry name" value="P-loop containing nucleotide triphosphate hydrolases"/>
    <property type="match status" value="1"/>
</dbReference>
<reference evidence="10" key="1">
    <citation type="submission" date="2022-09" db="EMBL/GenBank/DDBJ databases">
        <title>Comparative genomics and taxonomic characterization of three novel marine species of genus Reichenbachiella exhibiting antioxidant and polysaccharide degradation activities.</title>
        <authorList>
            <person name="Muhammad N."/>
            <person name="Lee Y.-J."/>
            <person name="Ko J."/>
            <person name="Kim S.-G."/>
        </authorList>
    </citation>
    <scope>NUCLEOTIDE SEQUENCE</scope>
    <source>
        <strain evidence="10">BKB1-1</strain>
    </source>
</reference>
<name>A0ABY6CQ73_9BACT</name>
<dbReference type="SUPFAM" id="SSF90123">
    <property type="entry name" value="ABC transporter transmembrane region"/>
    <property type="match status" value="1"/>
</dbReference>
<dbReference type="InterPro" id="IPR036640">
    <property type="entry name" value="ABC1_TM_sf"/>
</dbReference>
<keyword evidence="11" id="KW-1185">Reference proteome</keyword>
<sequence>MHKKSNSLSTWIDYFSLYGDKKKYLLFAIILAIIQSFVLIPSTYFVQQIFDVGLASNNLGLILRYSIMALFLILINQALWLWGRKIVLKITKEIIASIRSGLLIGILQSDYSAFQTYQKNKLHNQIINDSERVDRMSNAFVAIFIPSFFSSICLLAVLFYLNWTLSIVLLLLGPALWLMMKLLRKGIRDNTNNFNNHFERFSSQLRFIIHYFDLIKSSAFEEQESQEKTTTIKNLKDSSQSMAWQQELFKSLQDIIISCVSLLILVIGCFLVLNDQLTFGTLMSFYFVLYLLRRFMFNLSQSIPEILSGKESLAPIMELTKTLSSTKEVSGTKLIDLENTLELENISFHYPSQKSLLSKLNLQIQKGKTYAIIGSNGVGKSTLIKLIMGFYKLNHGQILIDGHPLTKVDIKHWRNQIGLIFQESYIFDQTVKENILYGYNENISDEELEQIIKLSTLDRVISKLPNGVDTQLNSAINLSGGEKQKIAIARSLVSQPNLLILDEPTNHLDSESLKQLYVNLKNLWFKPAILIITHNKDFLDLADEVLELKDGVLHKYDLK</sequence>
<evidence type="ECO:0000256" key="2">
    <source>
        <dbReference type="ARBA" id="ARBA00022692"/>
    </source>
</evidence>
<dbReference type="EMBL" id="CP106679">
    <property type="protein sequence ID" value="UXP32657.1"/>
    <property type="molecule type" value="Genomic_DNA"/>
</dbReference>
<dbReference type="SUPFAM" id="SSF52540">
    <property type="entry name" value="P-loop containing nucleoside triphosphate hydrolases"/>
    <property type="match status" value="1"/>
</dbReference>
<dbReference type="InterPro" id="IPR039421">
    <property type="entry name" value="Type_1_exporter"/>
</dbReference>
<protein>
    <submittedName>
        <fullName evidence="10">ABC transporter ATP-binding protein/permease</fullName>
    </submittedName>
</protein>
<dbReference type="PANTHER" id="PTHR43394">
    <property type="entry name" value="ATP-DEPENDENT PERMEASE MDL1, MITOCHONDRIAL"/>
    <property type="match status" value="1"/>
</dbReference>
<evidence type="ECO:0000256" key="3">
    <source>
        <dbReference type="ARBA" id="ARBA00022741"/>
    </source>
</evidence>
<feature type="transmembrane region" description="Helical" evidence="7">
    <location>
        <begin position="167"/>
        <end position="183"/>
    </location>
</feature>
<dbReference type="InterPro" id="IPR017871">
    <property type="entry name" value="ABC_transporter-like_CS"/>
</dbReference>
<evidence type="ECO:0000313" key="11">
    <source>
        <dbReference type="Proteomes" id="UP001065174"/>
    </source>
</evidence>
<feature type="transmembrane region" description="Helical" evidence="7">
    <location>
        <begin position="24"/>
        <end position="50"/>
    </location>
</feature>
<evidence type="ECO:0000259" key="9">
    <source>
        <dbReference type="PROSITE" id="PS50929"/>
    </source>
</evidence>
<feature type="transmembrane region" description="Helical" evidence="7">
    <location>
        <begin position="62"/>
        <end position="82"/>
    </location>
</feature>
<evidence type="ECO:0000256" key="1">
    <source>
        <dbReference type="ARBA" id="ARBA00004651"/>
    </source>
</evidence>
<accession>A0ABY6CQ73</accession>
<dbReference type="InterPro" id="IPR027417">
    <property type="entry name" value="P-loop_NTPase"/>
</dbReference>
<evidence type="ECO:0000256" key="7">
    <source>
        <dbReference type="SAM" id="Phobius"/>
    </source>
</evidence>
<keyword evidence="5 7" id="KW-1133">Transmembrane helix</keyword>
<feature type="domain" description="ABC transmembrane type-1" evidence="9">
    <location>
        <begin position="26"/>
        <end position="308"/>
    </location>
</feature>
<dbReference type="InterPro" id="IPR003593">
    <property type="entry name" value="AAA+_ATPase"/>
</dbReference>
<evidence type="ECO:0000256" key="4">
    <source>
        <dbReference type="ARBA" id="ARBA00022840"/>
    </source>
</evidence>
<dbReference type="Pfam" id="PF00005">
    <property type="entry name" value="ABC_tran"/>
    <property type="match status" value="1"/>
</dbReference>
<dbReference type="InterPro" id="IPR011527">
    <property type="entry name" value="ABC1_TM_dom"/>
</dbReference>
<dbReference type="Gene3D" id="1.20.1560.10">
    <property type="entry name" value="ABC transporter type 1, transmembrane domain"/>
    <property type="match status" value="1"/>
</dbReference>
<feature type="transmembrane region" description="Helical" evidence="7">
    <location>
        <begin position="139"/>
        <end position="161"/>
    </location>
</feature>
<evidence type="ECO:0000256" key="5">
    <source>
        <dbReference type="ARBA" id="ARBA00022989"/>
    </source>
</evidence>
<evidence type="ECO:0000259" key="8">
    <source>
        <dbReference type="PROSITE" id="PS50893"/>
    </source>
</evidence>
<dbReference type="PANTHER" id="PTHR43394:SF1">
    <property type="entry name" value="ATP-BINDING CASSETTE SUB-FAMILY B MEMBER 10, MITOCHONDRIAL"/>
    <property type="match status" value="1"/>
</dbReference>
<comment type="subcellular location">
    <subcellularLocation>
        <location evidence="1">Cell membrane</location>
        <topology evidence="1">Multi-pass membrane protein</topology>
    </subcellularLocation>
</comment>